<dbReference type="SMART" id="SM00054">
    <property type="entry name" value="EFh"/>
    <property type="match status" value="2"/>
</dbReference>
<feature type="domain" description="EF-hand" evidence="5">
    <location>
        <begin position="65"/>
        <end position="97"/>
    </location>
</feature>
<dbReference type="PANTHER" id="PTHR47026">
    <property type="entry name" value="PIGMENTOSA GTPASE REGULATOR-LIKE PROTEIN, PUTATIVE-RELATED"/>
    <property type="match status" value="1"/>
</dbReference>
<reference evidence="6" key="1">
    <citation type="submission" date="2021-01" db="EMBL/GenBank/DDBJ databases">
        <authorList>
            <person name="Corre E."/>
            <person name="Pelletier E."/>
            <person name="Niang G."/>
            <person name="Scheremetjew M."/>
            <person name="Finn R."/>
            <person name="Kale V."/>
            <person name="Holt S."/>
            <person name="Cochrane G."/>
            <person name="Meng A."/>
            <person name="Brown T."/>
            <person name="Cohen L."/>
        </authorList>
    </citation>
    <scope>NUCLEOTIDE SEQUENCE</scope>
    <source>
        <strain evidence="6">Ms1</strain>
    </source>
</reference>
<feature type="region of interest" description="Disordered" evidence="4">
    <location>
        <begin position="1"/>
        <end position="27"/>
    </location>
</feature>
<gene>
    <name evidence="6" type="ORF">BSP0115_LOCUS927</name>
</gene>
<dbReference type="InterPro" id="IPR002048">
    <property type="entry name" value="EF_hand_dom"/>
</dbReference>
<protein>
    <recommendedName>
        <fullName evidence="5">EF-hand domain-containing protein</fullName>
    </recommendedName>
</protein>
<dbReference type="CDD" id="cd00051">
    <property type="entry name" value="EFh"/>
    <property type="match status" value="1"/>
</dbReference>
<feature type="region of interest" description="Disordered" evidence="4">
    <location>
        <begin position="324"/>
        <end position="370"/>
    </location>
</feature>
<accession>A0A7S1C3U0</accession>
<proteinExistence type="inferred from homology"/>
<evidence type="ECO:0000256" key="3">
    <source>
        <dbReference type="ARBA" id="ARBA00022837"/>
    </source>
</evidence>
<dbReference type="FunFam" id="1.10.238.10:FF:000178">
    <property type="entry name" value="Calmodulin-2 A"/>
    <property type="match status" value="1"/>
</dbReference>
<dbReference type="InterPro" id="IPR018247">
    <property type="entry name" value="EF_Hand_1_Ca_BS"/>
</dbReference>
<sequence length="370" mass="42293">MSKTEEDFGEPGSPPRGPGGDGSAATDEELAALRSIFDQFDTDGGGAISTAEMEAVMEKLGRDPADAAELLRDVDPDRSGTITFDEFVGLVNQARDAPPGEAADPKVLEFLRILDEYRLKCESEGNYLEAGRAAGQLETLRKQEEKRQHKALKARQLAERHDVQIAHNMQYAEFNEAWDKYMEEYDRMAQMYIQQMSERHAVKLREFQEKLHEELTKRPPKFSRELLDWRQRQLMLAKQKKYAEAQKIKRIADEMERRERAKLDDERLTIFQQRESKFRSQQQSELAALLKRIDGRRKEHLKQRALDSKRLLQRNRNVQAVLESKQSVEAGRKKADIKAALAPPRTRSSGAHDLGTTSGSSGRRRKKASA</sequence>
<name>A0A7S1C3U0_9STRA</name>
<dbReference type="PANTHER" id="PTHR47026:SF2">
    <property type="entry name" value="FLAGELLAR ASSOCIATED PROTEIN"/>
    <property type="match status" value="1"/>
</dbReference>
<dbReference type="GO" id="GO:0005509">
    <property type="term" value="F:calcium ion binding"/>
    <property type="evidence" value="ECO:0007669"/>
    <property type="project" value="InterPro"/>
</dbReference>
<evidence type="ECO:0000256" key="2">
    <source>
        <dbReference type="ARBA" id="ARBA00022737"/>
    </source>
</evidence>
<evidence type="ECO:0000259" key="5">
    <source>
        <dbReference type="PROSITE" id="PS50222"/>
    </source>
</evidence>
<evidence type="ECO:0000256" key="1">
    <source>
        <dbReference type="ARBA" id="ARBA00005253"/>
    </source>
</evidence>
<dbReference type="EMBL" id="HBFS01001377">
    <property type="protein sequence ID" value="CAD8907731.1"/>
    <property type="molecule type" value="Transcribed_RNA"/>
</dbReference>
<dbReference type="AlphaFoldDB" id="A0A7S1C3U0"/>
<dbReference type="Pfam" id="PF13499">
    <property type="entry name" value="EF-hand_7"/>
    <property type="match status" value="1"/>
</dbReference>
<feature type="domain" description="EF-hand" evidence="5">
    <location>
        <begin position="28"/>
        <end position="63"/>
    </location>
</feature>
<dbReference type="Gene3D" id="1.10.238.10">
    <property type="entry name" value="EF-hand"/>
    <property type="match status" value="1"/>
</dbReference>
<dbReference type="SUPFAM" id="SSF47473">
    <property type="entry name" value="EF-hand"/>
    <property type="match status" value="1"/>
</dbReference>
<evidence type="ECO:0000256" key="4">
    <source>
        <dbReference type="SAM" id="MobiDB-lite"/>
    </source>
</evidence>
<dbReference type="GO" id="GO:0043226">
    <property type="term" value="C:organelle"/>
    <property type="evidence" value="ECO:0007669"/>
    <property type="project" value="UniProtKB-ARBA"/>
</dbReference>
<keyword evidence="2" id="KW-0677">Repeat</keyword>
<organism evidence="6">
    <name type="scientific">Bicosoecida sp. CB-2014</name>
    <dbReference type="NCBI Taxonomy" id="1486930"/>
    <lineage>
        <taxon>Eukaryota</taxon>
        <taxon>Sar</taxon>
        <taxon>Stramenopiles</taxon>
        <taxon>Bigyra</taxon>
        <taxon>Opalozoa</taxon>
        <taxon>Bicosoecida</taxon>
    </lineage>
</organism>
<keyword evidence="3" id="KW-0106">Calcium</keyword>
<comment type="similarity">
    <text evidence="1">Belongs to the centrin family.</text>
</comment>
<dbReference type="InterPro" id="IPR011992">
    <property type="entry name" value="EF-hand-dom_pair"/>
</dbReference>
<dbReference type="PROSITE" id="PS50222">
    <property type="entry name" value="EF_HAND_2"/>
    <property type="match status" value="2"/>
</dbReference>
<dbReference type="PROSITE" id="PS00018">
    <property type="entry name" value="EF_HAND_1"/>
    <property type="match status" value="2"/>
</dbReference>
<evidence type="ECO:0000313" key="6">
    <source>
        <dbReference type="EMBL" id="CAD8907731.1"/>
    </source>
</evidence>